<comment type="caution">
    <text evidence="3">The sequence shown here is derived from an EMBL/GenBank/DDBJ whole genome shotgun (WGS) entry which is preliminary data.</text>
</comment>
<evidence type="ECO:0000313" key="3">
    <source>
        <dbReference type="EMBL" id="TMP39879.1"/>
    </source>
</evidence>
<dbReference type="AlphaFoldDB" id="A0A5S3X5X0"/>
<proteinExistence type="predicted"/>
<gene>
    <name evidence="3" type="ORF">CWB98_01020</name>
</gene>
<evidence type="ECO:0008006" key="5">
    <source>
        <dbReference type="Google" id="ProtNLM"/>
    </source>
</evidence>
<reference evidence="4" key="2">
    <citation type="submission" date="2019-06" db="EMBL/GenBank/DDBJ databases">
        <title>Co-occurence of chitin degradation, pigmentation and bioactivity in marine Pseudoalteromonas.</title>
        <authorList>
            <person name="Sonnenschein E.C."/>
            <person name="Bech P.K."/>
        </authorList>
    </citation>
    <scope>NUCLEOTIDE SEQUENCE [LARGE SCALE GENOMIC DNA]</scope>
    <source>
        <strain evidence="4">S2599</strain>
    </source>
</reference>
<protein>
    <recommendedName>
        <fullName evidence="5">PKD domain-containing protein</fullName>
    </recommendedName>
</protein>
<dbReference type="InterPro" id="IPR028994">
    <property type="entry name" value="Integrin_alpha_N"/>
</dbReference>
<organism evidence="3 4">
    <name type="scientific">Pseudoalteromonas rubra</name>
    <dbReference type="NCBI Taxonomy" id="43658"/>
    <lineage>
        <taxon>Bacteria</taxon>
        <taxon>Pseudomonadati</taxon>
        <taxon>Pseudomonadota</taxon>
        <taxon>Gammaproteobacteria</taxon>
        <taxon>Alteromonadales</taxon>
        <taxon>Pseudoalteromonadaceae</taxon>
        <taxon>Pseudoalteromonas</taxon>
    </lineage>
</organism>
<dbReference type="SUPFAM" id="SSF49299">
    <property type="entry name" value="PKD domain"/>
    <property type="match status" value="1"/>
</dbReference>
<name>A0A5S3X5X0_9GAMM</name>
<feature type="compositionally biased region" description="Polar residues" evidence="1">
    <location>
        <begin position="25"/>
        <end position="45"/>
    </location>
</feature>
<dbReference type="Proteomes" id="UP000306719">
    <property type="component" value="Unassembled WGS sequence"/>
</dbReference>
<dbReference type="Gene3D" id="2.60.40.10">
    <property type="entry name" value="Immunoglobulins"/>
    <property type="match status" value="1"/>
</dbReference>
<reference evidence="3 4" key="1">
    <citation type="submission" date="2018-01" db="EMBL/GenBank/DDBJ databases">
        <authorList>
            <person name="Paulsen S."/>
            <person name="Gram L.K."/>
        </authorList>
    </citation>
    <scope>NUCLEOTIDE SEQUENCE [LARGE SCALE GENOMIC DNA]</scope>
    <source>
        <strain evidence="3 4">S2599</strain>
    </source>
</reference>
<feature type="region of interest" description="Disordered" evidence="1">
    <location>
        <begin position="25"/>
        <end position="47"/>
    </location>
</feature>
<accession>A0A5S3X5X0</accession>
<evidence type="ECO:0000256" key="2">
    <source>
        <dbReference type="SAM" id="SignalP"/>
    </source>
</evidence>
<dbReference type="SUPFAM" id="SSF69318">
    <property type="entry name" value="Integrin alpha N-terminal domain"/>
    <property type="match status" value="1"/>
</dbReference>
<feature type="chain" id="PRO_5024467077" description="PKD domain-containing protein" evidence="2">
    <location>
        <begin position="20"/>
        <end position="1234"/>
    </location>
</feature>
<dbReference type="InterPro" id="IPR035986">
    <property type="entry name" value="PKD_dom_sf"/>
</dbReference>
<feature type="signal peptide" evidence="2">
    <location>
        <begin position="1"/>
        <end position="19"/>
    </location>
</feature>
<evidence type="ECO:0000256" key="1">
    <source>
        <dbReference type="SAM" id="MobiDB-lite"/>
    </source>
</evidence>
<keyword evidence="2" id="KW-0732">Signal</keyword>
<sequence>MYKNWIGIAAAACLLSACGGGSDSTTSTPESELGFQTLSDNSGGDTPQKKLQALYGAKVEPAQIAPDNVMQIAHDVLYWRDITQFIVNSDTQGFTPRYPRFQQYDTRDHWLQENQLCESGNATFPKFENETVFKPSYEVVYENCKVGPLVANGKATLHLIGPDVAAGYVETFAIEIISGFSIHEQTENKTYQVQGYSTENDYNSSETVSMVFSHDGKKLAWVDYAGGRDGYDNVYLAQFGKVSRMSDSSITDEQGGEIRFSFKDEETWVGLRQSQGEYFSSFYQGTQNYSYYGDEEQAKWVKIANDDFNLTTLLADKGPTKVRFDAKNVVEKGTRVILRPNLLDAPDYNLSKVAWQITAPGASKPETNNQWENEYTFAQGGEYLVTLIATDTHNNSAQFSETIYVTGGGMGLYTEANIDVESELTDQTPYRAKVAIAENGSYQFALASGPAGMTVDEMGVVSWDGQQADTFNFADTAYYNVRVTDTDSQASMLVGGKIALMHKPKQLESLYHLSGDRPAKALSWTNPANANRAMLLRSSEEFEAGITSLTLQDGSLVVESNFFNTPTNGKVLNVTYSDSADELVYLYAHEYNYSRLKNFKISSDDAHVFSPESSLHRIAPYITDLDNDGELEIVNTYSENGVELYNSSYERSVARLLAIADSAYYSKWQECDLDGDGTAELLQTVSNSRSVQLNLISYVDKQLKAVRGSVLNKGSYFDDAIVNMIDLDGDGQCEGILSYVGDTDNTSLGWHTYDGETMVLEHITDGYSELAGFEYVPFTVNNNSLIFKSDSAMKTLSINLQESQFVTSLLEFSNGLDIQLNPEHSALVGRADLDNDGKQEWVYKHTLSTLDELYSKLGEHYETGYRFTAHDIVYVAVAVEQGLVTPKYRSEAISIAPVLTVLPADNGATRVVTDRDEYISGWYYTELDAQGNIRPNSRKKGWSQVIYRDDGSYYKLDSSDDTYTLYGVDDNVVHSGICSINACDLDTFKSIRRITGSYQDIDIIAEPGVHNFLLIDNNSKQVHRYHHGSGITHLTPHPDFNSNGLVFVKRREPLQETDSDNTEPNKFDILDSGVYRVTRNGMELVHSWKDKVFSQHSDPTYAALWMNTDTDPELEVVHYVKVNQNTYRDGFLEYSFSADSNGDNIIYHKYPGYLNIGREYQRDIFEQICLEQSCRQSLIRLVKSEEGAQLRASDKLTGLPIWSRNIASSNHEGEVLYYDKDQIYFSANGLHVIR</sequence>
<dbReference type="PROSITE" id="PS51257">
    <property type="entry name" value="PROKAR_LIPOPROTEIN"/>
    <property type="match status" value="1"/>
</dbReference>
<dbReference type="RefSeq" id="WP_138543121.1">
    <property type="nucleotide sequence ID" value="NZ_PNCJ01000004.1"/>
</dbReference>
<dbReference type="EMBL" id="PNCJ01000004">
    <property type="protein sequence ID" value="TMP39879.1"/>
    <property type="molecule type" value="Genomic_DNA"/>
</dbReference>
<dbReference type="OrthoDB" id="6315007at2"/>
<dbReference type="InterPro" id="IPR013783">
    <property type="entry name" value="Ig-like_fold"/>
</dbReference>
<evidence type="ECO:0000313" key="4">
    <source>
        <dbReference type="Proteomes" id="UP000306719"/>
    </source>
</evidence>